<dbReference type="SUPFAM" id="SSF55166">
    <property type="entry name" value="Hedgehog/DD-peptidase"/>
    <property type="match status" value="1"/>
</dbReference>
<dbReference type="PANTHER" id="PTHR43126">
    <property type="entry name" value="D-ALANYL-D-ALANINE DIPEPTIDASE"/>
    <property type="match status" value="1"/>
</dbReference>
<dbReference type="GO" id="GO:0008237">
    <property type="term" value="F:metallopeptidase activity"/>
    <property type="evidence" value="ECO:0007669"/>
    <property type="project" value="UniProtKB-KW"/>
</dbReference>
<gene>
    <name evidence="9" type="primary">ddpX</name>
    <name evidence="12" type="ORF">KEC54_04190</name>
</gene>
<dbReference type="EMBL" id="CP073633">
    <property type="protein sequence ID" value="WHQ72633.1"/>
    <property type="molecule type" value="Genomic_DNA"/>
</dbReference>
<evidence type="ECO:0000256" key="8">
    <source>
        <dbReference type="ARBA" id="ARBA00023316"/>
    </source>
</evidence>
<feature type="binding site" evidence="9">
    <location>
        <position position="202"/>
    </location>
    <ligand>
        <name>Zn(2+)</name>
        <dbReference type="ChEBI" id="CHEBI:29105"/>
        <note>catalytic</note>
    </ligand>
</feature>
<dbReference type="RefSeq" id="WP_056120435.1">
    <property type="nucleotide sequence ID" value="NZ_CP073633.1"/>
</dbReference>
<comment type="similarity">
    <text evidence="9 10">Belongs to the peptidase M15D family.</text>
</comment>
<dbReference type="AlphaFoldDB" id="A0AAX3WQF4"/>
<evidence type="ECO:0000256" key="5">
    <source>
        <dbReference type="ARBA" id="ARBA00022833"/>
    </source>
</evidence>
<evidence type="ECO:0000256" key="10">
    <source>
        <dbReference type="PIRNR" id="PIRNR026671"/>
    </source>
</evidence>
<evidence type="ECO:0000313" key="12">
    <source>
        <dbReference type="EMBL" id="WHQ72633.1"/>
    </source>
</evidence>
<evidence type="ECO:0000256" key="6">
    <source>
        <dbReference type="ARBA" id="ARBA00022997"/>
    </source>
</evidence>
<feature type="binding site" evidence="9">
    <location>
        <position position="134"/>
    </location>
    <ligand>
        <name>Zn(2+)</name>
        <dbReference type="ChEBI" id="CHEBI:29105"/>
        <note>catalytic</note>
    </ligand>
</feature>
<name>A0AAX3WQF4_METEX</name>
<evidence type="ECO:0000256" key="4">
    <source>
        <dbReference type="ARBA" id="ARBA00022801"/>
    </source>
</evidence>
<feature type="binding site" evidence="9">
    <location>
        <position position="141"/>
    </location>
    <ligand>
        <name>Zn(2+)</name>
        <dbReference type="ChEBI" id="CHEBI:29105"/>
        <note>catalytic</note>
    </ligand>
</feature>
<proteinExistence type="inferred from homology"/>
<comment type="catalytic activity">
    <reaction evidence="1 9 10">
        <text>D-alanyl-D-alanine + H2O = 2 D-alanine</text>
        <dbReference type="Rhea" id="RHEA:20661"/>
        <dbReference type="ChEBI" id="CHEBI:15377"/>
        <dbReference type="ChEBI" id="CHEBI:57416"/>
        <dbReference type="ChEBI" id="CHEBI:57822"/>
        <dbReference type="EC" id="3.4.13.22"/>
    </reaction>
</comment>
<evidence type="ECO:0000313" key="13">
    <source>
        <dbReference type="Proteomes" id="UP001223720"/>
    </source>
</evidence>
<sequence>MRVALMGLALAASQPAEAETDPFVDAARHVPGLALDMRYAGSDNFVGRPIVGYEAPRCLLTPQAARALARVQASLAPDGLGLKVFDCYRPRQAVADFAAWARDPADTRMKAAYYPQTDKADLFRLGYIAERSSHSRGSTVDLTLVRSADGTELDMGTPFDLFDPASATDFPGIGPNQSRNRHRLRDAMIRAGFVPYAQEWWHFTLKGEPYPDTAFDRPVR</sequence>
<feature type="chain" id="PRO_5043410636" description="D-alanyl-D-alanine dipeptidase" evidence="11">
    <location>
        <begin position="19"/>
        <end position="220"/>
    </location>
</feature>
<feature type="active site" description="Proton donor/acceptor" evidence="9">
    <location>
        <position position="199"/>
    </location>
</feature>
<dbReference type="PANTHER" id="PTHR43126:SF1">
    <property type="entry name" value="D-ALANYL-D-ALANINE DIPEPTIDASE"/>
    <property type="match status" value="1"/>
</dbReference>
<keyword evidence="7 9" id="KW-0482">Metalloprotease</keyword>
<keyword evidence="11" id="KW-0732">Signal</keyword>
<keyword evidence="2 9" id="KW-0645">Protease</keyword>
<dbReference type="Gene3D" id="3.30.1380.10">
    <property type="match status" value="1"/>
</dbReference>
<dbReference type="InterPro" id="IPR009045">
    <property type="entry name" value="Zn_M74/Hedgehog-like"/>
</dbReference>
<keyword evidence="6 9" id="KW-0224">Dipeptidase</keyword>
<keyword evidence="5 9" id="KW-0862">Zinc</keyword>
<keyword evidence="4 9" id="KW-0378">Hydrolase</keyword>
<reference evidence="12" key="1">
    <citation type="journal article" date="2022" name="Biotechnol. Bioprocess Eng.">
        <title>Pan-genome Analysis Reveals Comparative Genomic Features of Central Metabolic Pathways in Methylorubrum extorquens.</title>
        <authorList>
            <person name="Lee G.M."/>
            <person name="Scott-Nevros Z.K."/>
            <person name="Lee S.-M."/>
            <person name="Kim D."/>
        </authorList>
    </citation>
    <scope>NUCLEOTIDE SEQUENCE</scope>
    <source>
        <strain evidence="12">ATCC 55366</strain>
    </source>
</reference>
<feature type="signal peptide" evidence="11">
    <location>
        <begin position="1"/>
        <end position="18"/>
    </location>
</feature>
<feature type="site" description="Transition state stabilizer" evidence="9">
    <location>
        <position position="89"/>
    </location>
</feature>
<evidence type="ECO:0000256" key="9">
    <source>
        <dbReference type="HAMAP-Rule" id="MF_01924"/>
    </source>
</evidence>
<organism evidence="12 13">
    <name type="scientific">Methylorubrum extorquens</name>
    <name type="common">Methylobacterium dichloromethanicum</name>
    <name type="synonym">Methylobacterium extorquens</name>
    <dbReference type="NCBI Taxonomy" id="408"/>
    <lineage>
        <taxon>Bacteria</taxon>
        <taxon>Pseudomonadati</taxon>
        <taxon>Pseudomonadota</taxon>
        <taxon>Alphaproteobacteria</taxon>
        <taxon>Hyphomicrobiales</taxon>
        <taxon>Methylobacteriaceae</taxon>
        <taxon>Methylorubrum</taxon>
    </lineage>
</organism>
<comment type="function">
    <text evidence="9 10">Catalyzes hydrolysis of the D-alanyl-D-alanine dipeptide.</text>
</comment>
<dbReference type="PIRSF" id="PIRSF026671">
    <property type="entry name" value="AA_dipeptidase"/>
    <property type="match status" value="1"/>
</dbReference>
<keyword evidence="8 10" id="KW-0961">Cell wall biogenesis/degradation</keyword>
<dbReference type="GO" id="GO:0071555">
    <property type="term" value="P:cell wall organization"/>
    <property type="evidence" value="ECO:0007669"/>
    <property type="project" value="UniProtKB-KW"/>
</dbReference>
<dbReference type="EC" id="3.4.13.22" evidence="9 10"/>
<accession>A0AAX3WQF4</accession>
<dbReference type="CDD" id="cd14817">
    <property type="entry name" value="D-Ala-D-Ala_dipeptidase_VanX"/>
    <property type="match status" value="1"/>
</dbReference>
<dbReference type="Proteomes" id="UP001223720">
    <property type="component" value="Chromosome"/>
</dbReference>
<evidence type="ECO:0000256" key="3">
    <source>
        <dbReference type="ARBA" id="ARBA00022723"/>
    </source>
</evidence>
<dbReference type="GO" id="GO:0160237">
    <property type="term" value="F:D-Ala-D-Ala dipeptidase activity"/>
    <property type="evidence" value="ECO:0007669"/>
    <property type="project" value="UniProtKB-EC"/>
</dbReference>
<dbReference type="Pfam" id="PF01427">
    <property type="entry name" value="Peptidase_M15"/>
    <property type="match status" value="1"/>
</dbReference>
<protein>
    <recommendedName>
        <fullName evidence="9 10">D-alanyl-D-alanine dipeptidase</fullName>
        <shortName evidence="9 10">D-Ala-D-Ala dipeptidase</shortName>
        <ecNumber evidence="9 10">3.4.13.22</ecNumber>
    </recommendedName>
</protein>
<evidence type="ECO:0000256" key="11">
    <source>
        <dbReference type="SAM" id="SignalP"/>
    </source>
</evidence>
<evidence type="ECO:0000256" key="7">
    <source>
        <dbReference type="ARBA" id="ARBA00023049"/>
    </source>
</evidence>
<comment type="cofactor">
    <cofactor evidence="9">
        <name>Zn(2+)</name>
        <dbReference type="ChEBI" id="CHEBI:29105"/>
    </cofactor>
    <text evidence="9">Binds 1 zinc ion per subunit.</text>
</comment>
<dbReference type="GO" id="GO:0008270">
    <property type="term" value="F:zinc ion binding"/>
    <property type="evidence" value="ECO:0007669"/>
    <property type="project" value="UniProtKB-UniRule"/>
</dbReference>
<dbReference type="HAMAP" id="MF_01924">
    <property type="entry name" value="A_A_dipeptidase"/>
    <property type="match status" value="1"/>
</dbReference>
<keyword evidence="3 9" id="KW-0479">Metal-binding</keyword>
<dbReference type="InterPro" id="IPR000755">
    <property type="entry name" value="A_A_dipeptidase"/>
</dbReference>
<dbReference type="GO" id="GO:0006508">
    <property type="term" value="P:proteolysis"/>
    <property type="evidence" value="ECO:0007669"/>
    <property type="project" value="UniProtKB-KW"/>
</dbReference>
<evidence type="ECO:0000256" key="2">
    <source>
        <dbReference type="ARBA" id="ARBA00022670"/>
    </source>
</evidence>
<evidence type="ECO:0000256" key="1">
    <source>
        <dbReference type="ARBA" id="ARBA00001362"/>
    </source>
</evidence>